<gene>
    <name evidence="8" type="ORF">ACTIVE_1361</name>
</gene>
<proteinExistence type="predicted"/>
<feature type="transmembrane region" description="Helical" evidence="6">
    <location>
        <begin position="23"/>
        <end position="39"/>
    </location>
</feature>
<keyword evidence="2 6" id="KW-0812">Transmembrane</keyword>
<dbReference type="Gene3D" id="1.20.144.10">
    <property type="entry name" value="Phosphatidic acid phosphatase type 2/haloperoxidase"/>
    <property type="match status" value="1"/>
</dbReference>
<protein>
    <submittedName>
        <fullName evidence="8">Integral membrane protein</fullName>
    </submittedName>
</protein>
<evidence type="ECO:0000256" key="2">
    <source>
        <dbReference type="ARBA" id="ARBA00022692"/>
    </source>
</evidence>
<evidence type="ECO:0000313" key="9">
    <source>
        <dbReference type="Proteomes" id="UP000501240"/>
    </source>
</evidence>
<organism evidence="8 9">
    <name type="scientific">Actinomadura verrucosospora</name>
    <dbReference type="NCBI Taxonomy" id="46165"/>
    <lineage>
        <taxon>Bacteria</taxon>
        <taxon>Bacillati</taxon>
        <taxon>Actinomycetota</taxon>
        <taxon>Actinomycetes</taxon>
        <taxon>Streptosporangiales</taxon>
        <taxon>Thermomonosporaceae</taxon>
        <taxon>Actinomadura</taxon>
    </lineage>
</organism>
<evidence type="ECO:0000259" key="7">
    <source>
        <dbReference type="Pfam" id="PF14378"/>
    </source>
</evidence>
<feature type="transmembrane region" description="Helical" evidence="6">
    <location>
        <begin position="122"/>
        <end position="140"/>
    </location>
</feature>
<dbReference type="GO" id="GO:0016020">
    <property type="term" value="C:membrane"/>
    <property type="evidence" value="ECO:0007669"/>
    <property type="project" value="UniProtKB-SubCell"/>
</dbReference>
<feature type="compositionally biased region" description="Low complexity" evidence="5">
    <location>
        <begin position="292"/>
        <end position="305"/>
    </location>
</feature>
<reference evidence="8 9" key="1">
    <citation type="submission" date="2020-05" db="EMBL/GenBank/DDBJ databases">
        <title>Actinomadura verrucosospora NRRL-B18236 (PFL_A860) Genome sequencing and assembly.</title>
        <authorList>
            <person name="Samborskyy M."/>
        </authorList>
    </citation>
    <scope>NUCLEOTIDE SEQUENCE [LARGE SCALE GENOMIC DNA]</scope>
    <source>
        <strain evidence="8 9">NRRL:B18236</strain>
    </source>
</reference>
<dbReference type="PANTHER" id="PTHR31310">
    <property type="match status" value="1"/>
</dbReference>
<keyword evidence="4 6" id="KW-0472">Membrane</keyword>
<keyword evidence="3 6" id="KW-1133">Transmembrane helix</keyword>
<evidence type="ECO:0000313" key="8">
    <source>
        <dbReference type="EMBL" id="QKG19725.1"/>
    </source>
</evidence>
<dbReference type="CDD" id="cd03386">
    <property type="entry name" value="PAP2_Aur1_like"/>
    <property type="match status" value="1"/>
</dbReference>
<feature type="transmembrane region" description="Helical" evidence="6">
    <location>
        <begin position="201"/>
        <end position="223"/>
    </location>
</feature>
<evidence type="ECO:0000256" key="4">
    <source>
        <dbReference type="ARBA" id="ARBA00023136"/>
    </source>
</evidence>
<evidence type="ECO:0000256" key="1">
    <source>
        <dbReference type="ARBA" id="ARBA00004141"/>
    </source>
</evidence>
<name>A0A7D4A0Q2_ACTVE</name>
<feature type="domain" description="Inositolphosphotransferase Aur1/Ipt1" evidence="7">
    <location>
        <begin position="59"/>
        <end position="237"/>
    </location>
</feature>
<feature type="transmembrane region" description="Helical" evidence="6">
    <location>
        <begin position="172"/>
        <end position="194"/>
    </location>
</feature>
<evidence type="ECO:0000256" key="3">
    <source>
        <dbReference type="ARBA" id="ARBA00022989"/>
    </source>
</evidence>
<keyword evidence="9" id="KW-1185">Reference proteome</keyword>
<evidence type="ECO:0000256" key="6">
    <source>
        <dbReference type="SAM" id="Phobius"/>
    </source>
</evidence>
<dbReference type="AlphaFoldDB" id="A0A7D4A0Q2"/>
<accession>A0A7D4A0Q2</accession>
<feature type="compositionally biased region" description="Polar residues" evidence="5">
    <location>
        <begin position="262"/>
        <end position="285"/>
    </location>
</feature>
<feature type="compositionally biased region" description="Basic and acidic residues" evidence="5">
    <location>
        <begin position="314"/>
        <end position="323"/>
    </location>
</feature>
<dbReference type="Pfam" id="PF14378">
    <property type="entry name" value="PAP2_3"/>
    <property type="match status" value="1"/>
</dbReference>
<dbReference type="InterPro" id="IPR052185">
    <property type="entry name" value="IPC_Synthase-Related"/>
</dbReference>
<feature type="region of interest" description="Disordered" evidence="5">
    <location>
        <begin position="258"/>
        <end position="323"/>
    </location>
</feature>
<evidence type="ECO:0000256" key="5">
    <source>
        <dbReference type="SAM" id="MobiDB-lite"/>
    </source>
</evidence>
<dbReference type="EMBL" id="CP053892">
    <property type="protein sequence ID" value="QKG19725.1"/>
    <property type="molecule type" value="Genomic_DNA"/>
</dbReference>
<dbReference type="PANTHER" id="PTHR31310:SF7">
    <property type="entry name" value="PA-PHOSPHATASE RELATED-FAMILY PROTEIN DDB_G0268928"/>
    <property type="match status" value="1"/>
</dbReference>
<dbReference type="Proteomes" id="UP000501240">
    <property type="component" value="Chromosome"/>
</dbReference>
<feature type="transmembrane region" description="Helical" evidence="6">
    <location>
        <begin position="229"/>
        <end position="249"/>
    </location>
</feature>
<dbReference type="InterPro" id="IPR026841">
    <property type="entry name" value="Aur1/Ipt1"/>
</dbReference>
<comment type="subcellular location">
    <subcellularLocation>
        <location evidence="1">Membrane</location>
        <topology evidence="1">Multi-pass membrane protein</topology>
    </subcellularLocation>
</comment>
<feature type="transmembrane region" description="Helical" evidence="6">
    <location>
        <begin position="92"/>
        <end position="110"/>
    </location>
</feature>
<sequence length="323" mass="34302">MLPRPAAHGTGLRAAGRPRRKRPWLIGELLIVLVLLKVYDYVRSLADARHGAALAHGRDVLGVERDLHLDVELGLNRWLTGHHGMAWASVEWYQRAHIGVTLSVLAWCYLAGPDLYRPARNALVLTNLAGMTVFFVLPVMPPRLLPGAGFADSVALAGFGTTHGGPVPADQYAAMPSLHLAWATWVVAVAVALLHRRRARWLAALYPATTAFVVMATANHYLLDVVAGMAVTAAAILATGLVWAGNGTVRAGGQMIRRRSRTANTQAPGSSGSQTVISRYPTTAPSAAADGTPAHTSPATSTTSSPPMPPGEGTRAETEETTR</sequence>